<evidence type="ECO:0000313" key="3">
    <source>
        <dbReference type="Proteomes" id="UP000230097"/>
    </source>
</evidence>
<dbReference type="AlphaFoldDB" id="A0A2M8DLS1"/>
<sequence length="71" mass="8336">MQTTTENFQAFAKLERKKYLGNYVIIIDGKVRAWGKDIKKMLQEVRKKYPNKTPLVAKIPKEEVMVLILIK</sequence>
<evidence type="ECO:0000259" key="1">
    <source>
        <dbReference type="Pfam" id="PF18929"/>
    </source>
</evidence>
<dbReference type="Pfam" id="PF18929">
    <property type="entry name" value="DUF5678"/>
    <property type="match status" value="1"/>
</dbReference>
<reference evidence="3" key="1">
    <citation type="submission" date="2017-09" db="EMBL/GenBank/DDBJ databases">
        <title>Depth-based differentiation of microbial function through sediment-hosted aquifers and enrichment of novel symbionts in the deep terrestrial subsurface.</title>
        <authorList>
            <person name="Probst A.J."/>
            <person name="Ladd B."/>
            <person name="Jarett J.K."/>
            <person name="Geller-Mcgrath D.E."/>
            <person name="Sieber C.M.K."/>
            <person name="Emerson J.B."/>
            <person name="Anantharaman K."/>
            <person name="Thomas B.C."/>
            <person name="Malmstrom R."/>
            <person name="Stieglmeier M."/>
            <person name="Klingl A."/>
            <person name="Woyke T."/>
            <person name="Ryan C.M."/>
            <person name="Banfield J.F."/>
        </authorList>
    </citation>
    <scope>NUCLEOTIDE SEQUENCE [LARGE SCALE GENOMIC DNA]</scope>
</reference>
<organism evidence="2 3">
    <name type="scientific">Candidatus Nealsonbacteria bacterium CG_4_9_14_0_8_um_filter_36_17</name>
    <dbReference type="NCBI Taxonomy" id="1974693"/>
    <lineage>
        <taxon>Bacteria</taxon>
        <taxon>Candidatus Nealsoniibacteriota</taxon>
    </lineage>
</organism>
<evidence type="ECO:0000313" key="2">
    <source>
        <dbReference type="EMBL" id="PJB98803.1"/>
    </source>
</evidence>
<name>A0A2M8DLS1_9BACT</name>
<dbReference type="InterPro" id="IPR043734">
    <property type="entry name" value="DUF5678"/>
</dbReference>
<accession>A0A2M8DLS1</accession>
<comment type="caution">
    <text evidence="2">The sequence shown here is derived from an EMBL/GenBank/DDBJ whole genome shotgun (WGS) entry which is preliminary data.</text>
</comment>
<protein>
    <recommendedName>
        <fullName evidence="1">DUF5678 domain-containing protein</fullName>
    </recommendedName>
</protein>
<proteinExistence type="predicted"/>
<feature type="domain" description="DUF5678" evidence="1">
    <location>
        <begin position="17"/>
        <end position="62"/>
    </location>
</feature>
<gene>
    <name evidence="2" type="ORF">CO078_00785</name>
</gene>
<dbReference type="EMBL" id="PFTC01000023">
    <property type="protein sequence ID" value="PJB98803.1"/>
    <property type="molecule type" value="Genomic_DNA"/>
</dbReference>
<dbReference type="Proteomes" id="UP000230097">
    <property type="component" value="Unassembled WGS sequence"/>
</dbReference>